<evidence type="ECO:0000313" key="1">
    <source>
        <dbReference type="EMBL" id="REC40631.1"/>
    </source>
</evidence>
<protein>
    <submittedName>
        <fullName evidence="1">Uncharacterized protein</fullName>
    </submittedName>
</protein>
<keyword evidence="2" id="KW-1185">Reference proteome</keyword>
<accession>A0A3D9AHH0</accession>
<proteinExistence type="predicted"/>
<dbReference type="RefSeq" id="WP_116100062.1">
    <property type="nucleotide sequence ID" value="NZ_QNVU01000072.1"/>
</dbReference>
<dbReference type="Proteomes" id="UP000256924">
    <property type="component" value="Unassembled WGS sequence"/>
</dbReference>
<reference evidence="1 2" key="1">
    <citation type="journal article" date="2004" name="Emerg. Infect. Dis.">
        <title>Amoebae-resisting bacteria isolated from human nasal swabs by amoebal coculture.</title>
        <authorList>
            <person name="Greub G."/>
            <person name="La Scola B."/>
            <person name="Raoult D."/>
        </authorList>
    </citation>
    <scope>NUCLEOTIDE SEQUENCE [LARGE SCALE GENOMIC DNA]</scope>
    <source>
        <strain evidence="1 2">CCUG 51329</strain>
    </source>
</reference>
<comment type="caution">
    <text evidence="1">The sequence shown here is derived from an EMBL/GenBank/DDBJ whole genome shotgun (WGS) entry which is preliminary data.</text>
</comment>
<sequence length="262" mass="30796">MKNIITFIAIFFSILSFSQTNDIIQFNDCIKRLIATNFKSMEIIVSKNGSLVLDKKYIYEKINNEIIIYDYSANKKENFLQTNVKIDANGNITELRDIFKGNVLEGDKFIIKQYELKKKVLIDKDNIQITSYNSKNEIISKEIILLDNKMKKVESILSFYMPNDILISEIEKFKWNSDGTAYDYEKLQFSYPKQKVIGRYEINKYGDIESFKGNLFINNTQEDASFNFDKKIKKFDSKGNLVQVYKIDNKVQTLIEERKIIY</sequence>
<name>A0A3D9AHH0_9FLAO</name>
<dbReference type="EMBL" id="QNVU01000072">
    <property type="protein sequence ID" value="REC40631.1"/>
    <property type="molecule type" value="Genomic_DNA"/>
</dbReference>
<organism evidence="1 2">
    <name type="scientific">Candidatus Chryseobacterium massiliense</name>
    <dbReference type="NCBI Taxonomy" id="204089"/>
    <lineage>
        <taxon>Bacteria</taxon>
        <taxon>Pseudomonadati</taxon>
        <taxon>Bacteroidota</taxon>
        <taxon>Flavobacteriia</taxon>
        <taxon>Flavobacteriales</taxon>
        <taxon>Weeksellaceae</taxon>
        <taxon>Chryseobacterium group</taxon>
        <taxon>Chryseobacterium</taxon>
    </lineage>
</organism>
<gene>
    <name evidence="1" type="ORF">DRF68_19840</name>
</gene>
<evidence type="ECO:0000313" key="2">
    <source>
        <dbReference type="Proteomes" id="UP000256924"/>
    </source>
</evidence>
<dbReference type="AlphaFoldDB" id="A0A3D9AHH0"/>